<dbReference type="PANTHER" id="PTHR43224">
    <property type="entry name" value="AMIDINOTRANSFERASE"/>
    <property type="match status" value="1"/>
</dbReference>
<evidence type="ECO:0000313" key="2">
    <source>
        <dbReference type="Proteomes" id="UP000277145"/>
    </source>
</evidence>
<name>A0A3A6UYG2_LEGPN</name>
<dbReference type="EMBL" id="QWDR01000001">
    <property type="protein sequence ID" value="RJY34255.1"/>
    <property type="molecule type" value="Genomic_DNA"/>
</dbReference>
<dbReference type="Proteomes" id="UP000277145">
    <property type="component" value="Unassembled WGS sequence"/>
</dbReference>
<evidence type="ECO:0000313" key="1">
    <source>
        <dbReference type="EMBL" id="RJY34255.1"/>
    </source>
</evidence>
<protein>
    <recommendedName>
        <fullName evidence="3">Amidinotransferase</fullName>
    </recommendedName>
</protein>
<dbReference type="Gene3D" id="3.75.10.10">
    <property type="entry name" value="L-arginine/glycine Amidinotransferase, Chain A"/>
    <property type="match status" value="1"/>
</dbReference>
<evidence type="ECO:0008006" key="3">
    <source>
        <dbReference type="Google" id="ProtNLM"/>
    </source>
</evidence>
<proteinExistence type="predicted"/>
<organism evidence="1 2">
    <name type="scientific">Legionella pneumophila subsp. pneumophila</name>
    <dbReference type="NCBI Taxonomy" id="91891"/>
    <lineage>
        <taxon>Bacteria</taxon>
        <taxon>Pseudomonadati</taxon>
        <taxon>Pseudomonadota</taxon>
        <taxon>Gammaproteobacteria</taxon>
        <taxon>Legionellales</taxon>
        <taxon>Legionellaceae</taxon>
        <taxon>Legionella</taxon>
    </lineage>
</organism>
<dbReference type="PANTHER" id="PTHR43224:SF1">
    <property type="entry name" value="AMIDINOTRANSFERASE"/>
    <property type="match status" value="1"/>
</dbReference>
<dbReference type="InterPro" id="IPR014541">
    <property type="entry name" value="Amdntrnsf_FN0238"/>
</dbReference>
<dbReference type="Pfam" id="PF19420">
    <property type="entry name" value="DDAH_eukar"/>
    <property type="match status" value="1"/>
</dbReference>
<dbReference type="PIRSF" id="PIRSF028188">
    <property type="entry name" value="Amdntrnsf_FN0238"/>
    <property type="match status" value="1"/>
</dbReference>
<comment type="caution">
    <text evidence="1">The sequence shown here is derived from an EMBL/GenBank/DDBJ whole genome shotgun (WGS) entry which is preliminary data.</text>
</comment>
<accession>A0A3A6UYG2</accession>
<gene>
    <name evidence="1" type="ORF">D1H98_05530</name>
</gene>
<sequence length="325" mass="36995">MDMDFCKYYQYSRRHDFPADLFMTCKGSTVLMVPPEGFCFNYETSTSNSFQSFLSIKDIGNKALAEFTAMVLQLEKEEIKVLTLSQSRDLPDAVFPNNWFSTHIDARGNNILIIYPLLAKNRQAEVNIKGLMEVLNRAQFEVQEIIDLRNDKDEILEGTGSLVLDRENRLLYASLSPRTSLNLVNKVADILGYTPIVFNSVDRQNKPVYHTNVIMGLGKCYAIICLDSINDAQQKAILSESFKETGKTMIDISWNQVQHMCGNVLELYNKKGESLLILSEQAKRHFTHEQLRIIQQYSRLISTDIPTIEAIGGGSARCMMAEIFY</sequence>
<dbReference type="SUPFAM" id="SSF55909">
    <property type="entry name" value="Pentein"/>
    <property type="match status" value="1"/>
</dbReference>
<dbReference type="AlphaFoldDB" id="A0A3A6UYG2"/>
<reference evidence="1 2" key="1">
    <citation type="submission" date="2018-08" db="EMBL/GenBank/DDBJ databases">
        <title>Genome Sequences of Legionella pneumophila subsp. pneumophila Isolates, Recovered from a Drinking Water System in a Large Builging.</title>
        <authorList>
            <person name="Gomez-Alvarez V."/>
            <person name="Boczek L."/>
            <person name="King D."/>
            <person name="Pemberton A."/>
            <person name="Pfaller S."/>
            <person name="Rodgers M."/>
            <person name="Santodomingo J."/>
            <person name="Revetta R."/>
        </authorList>
    </citation>
    <scope>NUCLEOTIDE SEQUENCE [LARGE SCALE GENOMIC DNA]</scope>
    <source>
        <strain evidence="1 2">L01C.1</strain>
    </source>
</reference>